<keyword evidence="1" id="KW-0808">Transferase</keyword>
<dbReference type="PANTHER" id="PTHR43289">
    <property type="entry name" value="MITOGEN-ACTIVATED PROTEIN KINASE KINASE KINASE 20-RELATED"/>
    <property type="match status" value="1"/>
</dbReference>
<comment type="caution">
    <text evidence="8">The sequence shown here is derived from an EMBL/GenBank/DDBJ whole genome shotgun (WGS) entry which is preliminary data.</text>
</comment>
<dbReference type="InterPro" id="IPR000719">
    <property type="entry name" value="Prot_kinase_dom"/>
</dbReference>
<dbReference type="InterPro" id="IPR011009">
    <property type="entry name" value="Kinase-like_dom_sf"/>
</dbReference>
<reference evidence="8 9" key="1">
    <citation type="submission" date="2019-12" db="EMBL/GenBank/DDBJ databases">
        <authorList>
            <person name="Huq M.A."/>
        </authorList>
    </citation>
    <scope>NUCLEOTIDE SEQUENCE [LARGE SCALE GENOMIC DNA]</scope>
    <source>
        <strain evidence="8 9">MAH-18</strain>
    </source>
</reference>
<evidence type="ECO:0000256" key="3">
    <source>
        <dbReference type="ARBA" id="ARBA00022777"/>
    </source>
</evidence>
<evidence type="ECO:0000256" key="1">
    <source>
        <dbReference type="ARBA" id="ARBA00022679"/>
    </source>
</evidence>
<dbReference type="GO" id="GO:0005524">
    <property type="term" value="F:ATP binding"/>
    <property type="evidence" value="ECO:0007669"/>
    <property type="project" value="UniProtKB-UniRule"/>
</dbReference>
<dbReference type="PROSITE" id="PS00107">
    <property type="entry name" value="PROTEIN_KINASE_ATP"/>
    <property type="match status" value="1"/>
</dbReference>
<evidence type="ECO:0000256" key="6">
    <source>
        <dbReference type="SAM" id="MobiDB-lite"/>
    </source>
</evidence>
<gene>
    <name evidence="8" type="ORF">GON03_03225</name>
</gene>
<evidence type="ECO:0000256" key="4">
    <source>
        <dbReference type="ARBA" id="ARBA00022840"/>
    </source>
</evidence>
<dbReference type="SMART" id="SM00220">
    <property type="entry name" value="S_TKc"/>
    <property type="match status" value="1"/>
</dbReference>
<dbReference type="PROSITE" id="PS00108">
    <property type="entry name" value="PROTEIN_KINASE_ST"/>
    <property type="match status" value="1"/>
</dbReference>
<feature type="domain" description="Protein kinase" evidence="7">
    <location>
        <begin position="19"/>
        <end position="285"/>
    </location>
</feature>
<accession>A0A6L6XLR4</accession>
<sequence>MNPSIRPLNPGDPDRVGRFNVVARLGAGGMGVAYMAQTDSGDPVVIKAVQIDFADTPEARRRFRQEVLATAAVESPFVPQVLASDLSAARQWVAIEYVAGPTLGELIRRDGPLARNQQYALAAALAAGLAELHANGLIHRDVKPDNIICTTQGPRLIDFGIATRSNIRGLTATGALAPGSPGWMAPEQLDPLAPPTPAIDVFAWGCVCWYASGTRSPFAAPTTEQSLNLLRAWRVDEATPPASLHPDLASMVLHALAATPVERPTALALAECLGDAAGTVTSDLVATAWDPAATTAEVIVPTVSTTQWEPSPDEGPGLRAPRSPRRIRRDAAAASAAAIAVCVAFASGVILADDPAQTAGPSTSESATSSPPGSTNPGGEGEGDREADGEASPIDSSENPGAATASQPAQPATPTLPSSNAPPPGYGGDHPIGYGQVKLGMTRAQLLATGEATDYSGNTNEPCLRYSLRAGGYAGYSVALKRVVYIEFTGKMATSRGIRIGSTEDEVFAAYPNASADRMQNVYPRVAPGVFYTIGIWDGLVELLILESERQDCAM</sequence>
<protein>
    <submittedName>
        <fullName evidence="8">Protein kinase</fullName>
    </submittedName>
</protein>
<dbReference type="EMBL" id="WSEK01000004">
    <property type="protein sequence ID" value="MVQ48179.1"/>
    <property type="molecule type" value="Genomic_DNA"/>
</dbReference>
<dbReference type="AlphaFoldDB" id="A0A6L6XLR4"/>
<evidence type="ECO:0000259" key="7">
    <source>
        <dbReference type="PROSITE" id="PS50011"/>
    </source>
</evidence>
<dbReference type="PANTHER" id="PTHR43289:SF34">
    <property type="entry name" value="SERINE_THREONINE-PROTEIN KINASE YBDM-RELATED"/>
    <property type="match status" value="1"/>
</dbReference>
<keyword evidence="4 5" id="KW-0067">ATP-binding</keyword>
<evidence type="ECO:0000256" key="2">
    <source>
        <dbReference type="ARBA" id="ARBA00022741"/>
    </source>
</evidence>
<keyword evidence="3 8" id="KW-0418">Kinase</keyword>
<feature type="compositionally biased region" description="Low complexity" evidence="6">
    <location>
        <begin position="400"/>
        <end position="419"/>
    </location>
</feature>
<dbReference type="SUPFAM" id="SSF56112">
    <property type="entry name" value="Protein kinase-like (PK-like)"/>
    <property type="match status" value="1"/>
</dbReference>
<name>A0A6L6XLR4_9ACTN</name>
<keyword evidence="9" id="KW-1185">Reference proteome</keyword>
<dbReference type="InterPro" id="IPR017441">
    <property type="entry name" value="Protein_kinase_ATP_BS"/>
</dbReference>
<dbReference type="CDD" id="cd14014">
    <property type="entry name" value="STKc_PknB_like"/>
    <property type="match status" value="1"/>
</dbReference>
<feature type="binding site" evidence="5">
    <location>
        <position position="47"/>
    </location>
    <ligand>
        <name>ATP</name>
        <dbReference type="ChEBI" id="CHEBI:30616"/>
    </ligand>
</feature>
<feature type="compositionally biased region" description="Low complexity" evidence="6">
    <location>
        <begin position="358"/>
        <end position="375"/>
    </location>
</feature>
<evidence type="ECO:0000313" key="8">
    <source>
        <dbReference type="EMBL" id="MVQ48179.1"/>
    </source>
</evidence>
<dbReference type="PROSITE" id="PS50011">
    <property type="entry name" value="PROTEIN_KINASE_DOM"/>
    <property type="match status" value="1"/>
</dbReference>
<feature type="region of interest" description="Disordered" evidence="6">
    <location>
        <begin position="303"/>
        <end position="326"/>
    </location>
</feature>
<keyword evidence="2 5" id="KW-0547">Nucleotide-binding</keyword>
<evidence type="ECO:0000313" key="9">
    <source>
        <dbReference type="Proteomes" id="UP000473525"/>
    </source>
</evidence>
<organism evidence="8 9">
    <name type="scientific">Nocardioides agri</name>
    <dbReference type="NCBI Taxonomy" id="2682843"/>
    <lineage>
        <taxon>Bacteria</taxon>
        <taxon>Bacillati</taxon>
        <taxon>Actinomycetota</taxon>
        <taxon>Actinomycetes</taxon>
        <taxon>Propionibacteriales</taxon>
        <taxon>Nocardioidaceae</taxon>
        <taxon>Nocardioides</taxon>
    </lineage>
</organism>
<dbReference type="Proteomes" id="UP000473525">
    <property type="component" value="Unassembled WGS sequence"/>
</dbReference>
<dbReference type="Pfam" id="PF00069">
    <property type="entry name" value="Pkinase"/>
    <property type="match status" value="1"/>
</dbReference>
<proteinExistence type="predicted"/>
<dbReference type="GO" id="GO:0004674">
    <property type="term" value="F:protein serine/threonine kinase activity"/>
    <property type="evidence" value="ECO:0007669"/>
    <property type="project" value="TreeGrafter"/>
</dbReference>
<feature type="region of interest" description="Disordered" evidence="6">
    <location>
        <begin position="356"/>
        <end position="434"/>
    </location>
</feature>
<dbReference type="Gene3D" id="1.10.510.10">
    <property type="entry name" value="Transferase(Phosphotransferase) domain 1"/>
    <property type="match status" value="1"/>
</dbReference>
<evidence type="ECO:0000256" key="5">
    <source>
        <dbReference type="PROSITE-ProRule" id="PRU10141"/>
    </source>
</evidence>
<dbReference type="InterPro" id="IPR008271">
    <property type="entry name" value="Ser/Thr_kinase_AS"/>
</dbReference>
<dbReference type="Gene3D" id="3.30.200.20">
    <property type="entry name" value="Phosphorylase Kinase, domain 1"/>
    <property type="match status" value="1"/>
</dbReference>